<gene>
    <name evidence="1" type="ORF">BGI27_09295</name>
    <name evidence="2" type="ORF">CGU29_08460</name>
</gene>
<keyword evidence="4" id="KW-1185">Reference proteome</keyword>
<dbReference type="EMBL" id="NMRN01000020">
    <property type="protein sequence ID" value="PAS93262.1"/>
    <property type="molecule type" value="Genomic_DNA"/>
</dbReference>
<proteinExistence type="predicted"/>
<evidence type="ECO:0000313" key="4">
    <source>
        <dbReference type="Proteomes" id="UP000623509"/>
    </source>
</evidence>
<name>A0A272ET30_9RHOO</name>
<dbReference type="EMBL" id="MDUX01000026">
    <property type="protein sequence ID" value="KAF7599166.1"/>
    <property type="molecule type" value="Genomic_DNA"/>
</dbReference>
<dbReference type="AlphaFoldDB" id="A0A272ET30"/>
<reference evidence="1 4" key="1">
    <citation type="submission" date="2016-08" db="EMBL/GenBank/DDBJ databases">
        <title>Candidatus Dactylopiibacterium carminicum genome sequence.</title>
        <authorList>
            <person name="Ramirez-Puebla S.T."/>
            <person name="Ormeno-Orrillo E."/>
            <person name="Vera-Ponce De Leon A."/>
            <person name="Luis L."/>
            <person name="Sanchez-Flores A."/>
            <person name="Monica R."/>
            <person name="Martinez-Romero E."/>
        </authorList>
    </citation>
    <scope>NUCLEOTIDE SEQUENCE [LARGE SCALE GENOMIC DNA]</scope>
    <source>
        <strain evidence="1">END1</strain>
    </source>
</reference>
<accession>A0A272ET30</accession>
<organism evidence="2 3">
    <name type="scientific">Candidatus Dactylopiibacterium carminicum</name>
    <dbReference type="NCBI Taxonomy" id="857335"/>
    <lineage>
        <taxon>Bacteria</taxon>
        <taxon>Pseudomonadati</taxon>
        <taxon>Pseudomonadota</taxon>
        <taxon>Betaproteobacteria</taxon>
        <taxon>Rhodocyclales</taxon>
        <taxon>Rhodocyclaceae</taxon>
        <taxon>Candidatus Dactylopiibacterium</taxon>
    </lineage>
</organism>
<evidence type="ECO:0000313" key="1">
    <source>
        <dbReference type="EMBL" id="KAF7599166.1"/>
    </source>
</evidence>
<dbReference type="Proteomes" id="UP000216107">
    <property type="component" value="Unassembled WGS sequence"/>
</dbReference>
<evidence type="ECO:0000313" key="2">
    <source>
        <dbReference type="EMBL" id="PAS93262.1"/>
    </source>
</evidence>
<reference evidence="2 3" key="2">
    <citation type="submission" date="2017-07" db="EMBL/GenBank/DDBJ databases">
        <title>Candidatus Dactylopiibacterium carminicum, a nitrogen-fixing symbiont of the cochineal insect Dactylopius coccus and Dactylopius opuntiae (Hemiptera: Coccoidea: Dactylopiidae).</title>
        <authorList>
            <person name="Vera A."/>
        </authorList>
    </citation>
    <scope>NUCLEOTIDE SEQUENCE [LARGE SCALE GENOMIC DNA]</scope>
    <source>
        <strain evidence="2 3">NFDCM</strain>
    </source>
</reference>
<dbReference type="RefSeq" id="WP_095524608.1">
    <property type="nucleotide sequence ID" value="NZ_MDUX01000026.1"/>
</dbReference>
<sequence length="258" mass="28433">MFRRLRILILLLILATVATTAWRTERHLRSWRSTLHVAVFALNADGSTAARDEVHRLEKTQLAPIADYIAAQAAAHGMDLTLPVRIETGPEITTLPPEQPASGGMLAAIRWSLAIRYWAWRHTPETSIRPDLRLYLLYHDPERNPRVPDSAGLAKGGIALAHVFAGREMAGSNLVVATHELLHTLGATDKYDPATNLALHPEGYAEPWRKPRLPQTQAEIMAGRIPLRGDTARIPASLAETVIGPATAREIGWSTDTH</sequence>
<evidence type="ECO:0000313" key="3">
    <source>
        <dbReference type="Proteomes" id="UP000216107"/>
    </source>
</evidence>
<dbReference type="OrthoDB" id="5523793at2"/>
<comment type="caution">
    <text evidence="2">The sequence shown here is derived from an EMBL/GenBank/DDBJ whole genome shotgun (WGS) entry which is preliminary data.</text>
</comment>
<dbReference type="Proteomes" id="UP000623509">
    <property type="component" value="Unassembled WGS sequence"/>
</dbReference>
<protein>
    <submittedName>
        <fullName evidence="2">Uncharacterized protein</fullName>
    </submittedName>
</protein>